<dbReference type="InterPro" id="IPR002575">
    <property type="entry name" value="Aminoglycoside_PTrfase"/>
</dbReference>
<gene>
    <name evidence="2" type="ORF">K505DRAFT_326759</name>
</gene>
<sequence>MSKCRHSTIVSSYADISTAHPDFIYRDNFETGLSPEQEEKLKGVNRNPPRLPKELCRACGWNTSHELMSSYLPRVRINYTTRSAGLWQLGTEWMLWDRINNNRVGNDYITWQFLRDHNVQNIPLVKEMRVISAPTDPVHLTLMSRAKGVPLGDIWYTLGRREKKTYRSQLAAALREMRQFTAPYPQKVDGSPLFDCVVGTCVRASNTCKTIGKTKEEWFDSLAEELRRGLSNRYRKENATFIEEKLQELRDNFPDYGTCVLTHTDLHFDNLIVDPEEEKIVAIIDWEGAGFYPWWMETYCTPGNSFDLHRPMFQEFYGDKDFYITKIYNPLQEVHGFWGRAFAQHSDDYDIWLRPKFCECQPFGGLVQKSHWNSGVKHEMKVRRENYGRLSSDGIVLPAAWAGLLEMFEKACE</sequence>
<dbReference type="AlphaFoldDB" id="A0A6A6X5B3"/>
<feature type="domain" description="Aminoglycoside phosphotransferase" evidence="1">
    <location>
        <begin position="139"/>
        <end position="297"/>
    </location>
</feature>
<organism evidence="2 3">
    <name type="scientific">Melanomma pulvis-pyrius CBS 109.77</name>
    <dbReference type="NCBI Taxonomy" id="1314802"/>
    <lineage>
        <taxon>Eukaryota</taxon>
        <taxon>Fungi</taxon>
        <taxon>Dikarya</taxon>
        <taxon>Ascomycota</taxon>
        <taxon>Pezizomycotina</taxon>
        <taxon>Dothideomycetes</taxon>
        <taxon>Pleosporomycetidae</taxon>
        <taxon>Pleosporales</taxon>
        <taxon>Melanommataceae</taxon>
        <taxon>Melanomma</taxon>
    </lineage>
</organism>
<dbReference type="PANTHER" id="PTHR21310">
    <property type="entry name" value="AMINOGLYCOSIDE PHOSPHOTRANSFERASE-RELATED-RELATED"/>
    <property type="match status" value="1"/>
</dbReference>
<accession>A0A6A6X5B3</accession>
<keyword evidence="3" id="KW-1185">Reference proteome</keyword>
<evidence type="ECO:0000313" key="2">
    <source>
        <dbReference type="EMBL" id="KAF2791546.1"/>
    </source>
</evidence>
<dbReference type="OrthoDB" id="2906425at2759"/>
<dbReference type="SUPFAM" id="SSF56112">
    <property type="entry name" value="Protein kinase-like (PK-like)"/>
    <property type="match status" value="1"/>
</dbReference>
<dbReference type="InterPro" id="IPR051678">
    <property type="entry name" value="AGP_Transferase"/>
</dbReference>
<dbReference type="PANTHER" id="PTHR21310:SF55">
    <property type="entry name" value="AMINOGLYCOSIDE PHOSPHOTRANSFERASE DOMAIN-CONTAINING PROTEIN"/>
    <property type="match status" value="1"/>
</dbReference>
<reference evidence="2" key="1">
    <citation type="journal article" date="2020" name="Stud. Mycol.">
        <title>101 Dothideomycetes genomes: a test case for predicting lifestyles and emergence of pathogens.</title>
        <authorList>
            <person name="Haridas S."/>
            <person name="Albert R."/>
            <person name="Binder M."/>
            <person name="Bloem J."/>
            <person name="Labutti K."/>
            <person name="Salamov A."/>
            <person name="Andreopoulos B."/>
            <person name="Baker S."/>
            <person name="Barry K."/>
            <person name="Bills G."/>
            <person name="Bluhm B."/>
            <person name="Cannon C."/>
            <person name="Castanera R."/>
            <person name="Culley D."/>
            <person name="Daum C."/>
            <person name="Ezra D."/>
            <person name="Gonzalez J."/>
            <person name="Henrissat B."/>
            <person name="Kuo A."/>
            <person name="Liang C."/>
            <person name="Lipzen A."/>
            <person name="Lutzoni F."/>
            <person name="Magnuson J."/>
            <person name="Mondo S."/>
            <person name="Nolan M."/>
            <person name="Ohm R."/>
            <person name="Pangilinan J."/>
            <person name="Park H.-J."/>
            <person name="Ramirez L."/>
            <person name="Alfaro M."/>
            <person name="Sun H."/>
            <person name="Tritt A."/>
            <person name="Yoshinaga Y."/>
            <person name="Zwiers L.-H."/>
            <person name="Turgeon B."/>
            <person name="Goodwin S."/>
            <person name="Spatafora J."/>
            <person name="Crous P."/>
            <person name="Grigoriev I."/>
        </authorList>
    </citation>
    <scope>NUCLEOTIDE SEQUENCE</scope>
    <source>
        <strain evidence="2">CBS 109.77</strain>
    </source>
</reference>
<evidence type="ECO:0000313" key="3">
    <source>
        <dbReference type="Proteomes" id="UP000799757"/>
    </source>
</evidence>
<dbReference type="Pfam" id="PF01636">
    <property type="entry name" value="APH"/>
    <property type="match status" value="1"/>
</dbReference>
<dbReference type="EMBL" id="MU002013">
    <property type="protein sequence ID" value="KAF2791546.1"/>
    <property type="molecule type" value="Genomic_DNA"/>
</dbReference>
<name>A0A6A6X5B3_9PLEO</name>
<proteinExistence type="predicted"/>
<dbReference type="InterPro" id="IPR011009">
    <property type="entry name" value="Kinase-like_dom_sf"/>
</dbReference>
<protein>
    <recommendedName>
        <fullName evidence="1">Aminoglycoside phosphotransferase domain-containing protein</fullName>
    </recommendedName>
</protein>
<dbReference type="Gene3D" id="3.90.1200.10">
    <property type="match status" value="1"/>
</dbReference>
<dbReference type="Proteomes" id="UP000799757">
    <property type="component" value="Unassembled WGS sequence"/>
</dbReference>
<evidence type="ECO:0000259" key="1">
    <source>
        <dbReference type="Pfam" id="PF01636"/>
    </source>
</evidence>